<dbReference type="OrthoDB" id="9443236at2759"/>
<gene>
    <name evidence="10 11" type="primary">TOR4A</name>
</gene>
<organism evidence="9 10">
    <name type="scientific">Geotrypetes seraphini</name>
    <name type="common">Gaboon caecilian</name>
    <name type="synonym">Caecilia seraphini</name>
    <dbReference type="NCBI Taxonomy" id="260995"/>
    <lineage>
        <taxon>Eukaryota</taxon>
        <taxon>Metazoa</taxon>
        <taxon>Chordata</taxon>
        <taxon>Craniata</taxon>
        <taxon>Vertebrata</taxon>
        <taxon>Euteleostomi</taxon>
        <taxon>Amphibia</taxon>
        <taxon>Gymnophiona</taxon>
        <taxon>Geotrypetes</taxon>
    </lineage>
</organism>
<dbReference type="PRINTS" id="PR00300">
    <property type="entry name" value="CLPPROTEASEA"/>
</dbReference>
<comment type="subcellular location">
    <subcellularLocation>
        <location evidence="1">Membrane</location>
        <topology evidence="1">Single-pass membrane protein</topology>
    </subcellularLocation>
</comment>
<keyword evidence="6" id="KW-1133">Transmembrane helix</keyword>
<evidence type="ECO:0000256" key="4">
    <source>
        <dbReference type="ARBA" id="ARBA00022741"/>
    </source>
</evidence>
<dbReference type="GO" id="GO:0005788">
    <property type="term" value="C:endoplasmic reticulum lumen"/>
    <property type="evidence" value="ECO:0007669"/>
    <property type="project" value="TreeGrafter"/>
</dbReference>
<name>A0A6P8SC22_GEOSA</name>
<feature type="domain" description="Torsin-1A C-terminal" evidence="8">
    <location>
        <begin position="362"/>
        <end position="416"/>
    </location>
</feature>
<dbReference type="InterPro" id="IPR049337">
    <property type="entry name" value="TOR1A_C"/>
</dbReference>
<dbReference type="Proteomes" id="UP000515159">
    <property type="component" value="Chromosome 10"/>
</dbReference>
<accession>A0A6P8SC22</accession>
<dbReference type="GO" id="GO:0016887">
    <property type="term" value="F:ATP hydrolysis activity"/>
    <property type="evidence" value="ECO:0007669"/>
    <property type="project" value="InterPro"/>
</dbReference>
<dbReference type="GO" id="GO:0005635">
    <property type="term" value="C:nuclear envelope"/>
    <property type="evidence" value="ECO:0007669"/>
    <property type="project" value="TreeGrafter"/>
</dbReference>
<dbReference type="PANTHER" id="PTHR10760">
    <property type="entry name" value="TORSIN"/>
    <property type="match status" value="1"/>
</dbReference>
<evidence type="ECO:0000256" key="5">
    <source>
        <dbReference type="ARBA" id="ARBA00022840"/>
    </source>
</evidence>
<evidence type="ECO:0000313" key="10">
    <source>
        <dbReference type="RefSeq" id="XP_033815809.1"/>
    </source>
</evidence>
<evidence type="ECO:0000313" key="11">
    <source>
        <dbReference type="RefSeq" id="XP_033815810.1"/>
    </source>
</evidence>
<dbReference type="InterPro" id="IPR010448">
    <property type="entry name" value="Torsin"/>
</dbReference>
<evidence type="ECO:0000313" key="9">
    <source>
        <dbReference type="Proteomes" id="UP000515159"/>
    </source>
</evidence>
<keyword evidence="7" id="KW-0472">Membrane</keyword>
<dbReference type="InterPro" id="IPR027417">
    <property type="entry name" value="P-loop_NTPase"/>
</dbReference>
<dbReference type="PANTHER" id="PTHR10760:SF1">
    <property type="entry name" value="TORSIN-4A"/>
    <property type="match status" value="1"/>
</dbReference>
<keyword evidence="4" id="KW-0547">Nucleotide-binding</keyword>
<dbReference type="KEGG" id="gsh:117367414"/>
<evidence type="ECO:0000256" key="2">
    <source>
        <dbReference type="ARBA" id="ARBA00006235"/>
    </source>
</evidence>
<dbReference type="Pfam" id="PF21376">
    <property type="entry name" value="TOR1A_C"/>
    <property type="match status" value="1"/>
</dbReference>
<evidence type="ECO:0000259" key="8">
    <source>
        <dbReference type="Pfam" id="PF21376"/>
    </source>
</evidence>
<dbReference type="Gene3D" id="3.40.50.300">
    <property type="entry name" value="P-loop containing nucleotide triphosphate hydrolases"/>
    <property type="match status" value="1"/>
</dbReference>
<dbReference type="RefSeq" id="XP_033815810.1">
    <property type="nucleotide sequence ID" value="XM_033959919.1"/>
</dbReference>
<dbReference type="Pfam" id="PF06309">
    <property type="entry name" value="Torsin"/>
    <property type="match status" value="1"/>
</dbReference>
<dbReference type="GeneID" id="117367414"/>
<dbReference type="FunFam" id="3.40.50.300:FF:001429">
    <property type="entry name" value="Torsin family protein C9orf167-like"/>
    <property type="match status" value="1"/>
</dbReference>
<proteinExistence type="inferred from homology"/>
<dbReference type="GO" id="GO:0005524">
    <property type="term" value="F:ATP binding"/>
    <property type="evidence" value="ECO:0007669"/>
    <property type="project" value="UniProtKB-KW"/>
</dbReference>
<evidence type="ECO:0000256" key="7">
    <source>
        <dbReference type="ARBA" id="ARBA00023136"/>
    </source>
</evidence>
<dbReference type="RefSeq" id="XP_033815809.1">
    <property type="nucleotide sequence ID" value="XM_033959918.1"/>
</dbReference>
<dbReference type="SUPFAM" id="SSF52540">
    <property type="entry name" value="P-loop containing nucleoside triphosphate hydrolases"/>
    <property type="match status" value="1"/>
</dbReference>
<keyword evidence="5" id="KW-0067">ATP-binding</keyword>
<evidence type="ECO:0000256" key="6">
    <source>
        <dbReference type="ARBA" id="ARBA00022989"/>
    </source>
</evidence>
<evidence type="ECO:0000256" key="1">
    <source>
        <dbReference type="ARBA" id="ARBA00004167"/>
    </source>
</evidence>
<keyword evidence="3" id="KW-0812">Transmembrane</keyword>
<dbReference type="CTD" id="54863"/>
<sequence length="419" mass="48296">MEKSDPCVVAPSRPQKVCLVSPVQAVVRLRRKIRILRKSRLHLDLTGEKSLESEQIRLIQKHPCINQKMLVDTEGFHKPQYFTFDTPTLERVSMLNQRKKKKSRKSRAVLYPENTKKHLPLEQKSKAKRCLLLLIAIICFQILNAIENLDDNLQKYDLDGLEKTLQREVFGQKIAMEIIMNLLKDYLATHIHNKPLVMSVHGPSGVGKSYVGRLLARHFRSVMDGEFVLQYFVMHHCPANENIISCQLNLTSKIFTMVSQAEIEEKIPVFIFDEVELMPPALLDTLNGFFWSNQTNEFLNAIYVLISNIGGNEITKYVLHNASVDILNSHSMNGDLIGVIRSTLQQHHPLWNYTDIVPFILLERSHIMHCFLDELMREGFYPDNKHIETLAGQINYYTREDRQYSTTGCKQVGAKVNLL</sequence>
<comment type="similarity">
    <text evidence="2">Belongs to the ClpA/ClpB family. Torsin subfamily.</text>
</comment>
<dbReference type="GO" id="GO:0016020">
    <property type="term" value="C:membrane"/>
    <property type="evidence" value="ECO:0007669"/>
    <property type="project" value="UniProtKB-SubCell"/>
</dbReference>
<reference evidence="10 11" key="1">
    <citation type="submission" date="2025-04" db="UniProtKB">
        <authorList>
            <consortium name="RefSeq"/>
        </authorList>
    </citation>
    <scope>IDENTIFICATION</scope>
</reference>
<protein>
    <submittedName>
        <fullName evidence="10 11">Torsin-4A</fullName>
    </submittedName>
</protein>
<dbReference type="InterPro" id="IPR001270">
    <property type="entry name" value="ClpA/B"/>
</dbReference>
<evidence type="ECO:0000256" key="3">
    <source>
        <dbReference type="ARBA" id="ARBA00022692"/>
    </source>
</evidence>
<keyword evidence="9" id="KW-1185">Reference proteome</keyword>
<dbReference type="AlphaFoldDB" id="A0A6P8SC22"/>